<gene>
    <name evidence="11" type="primary">TDEL0G04680</name>
    <name evidence="11" type="ORF">TDEL_0G04680</name>
</gene>
<proteinExistence type="predicted"/>
<dbReference type="FunCoup" id="G8ZY68">
    <property type="interactions" value="380"/>
</dbReference>
<evidence type="ECO:0000313" key="11">
    <source>
        <dbReference type="EMBL" id="CCE93835.1"/>
    </source>
</evidence>
<dbReference type="InterPro" id="IPR001711">
    <property type="entry name" value="PLipase_C_Pinositol-sp_Y"/>
</dbReference>
<dbReference type="KEGG" id="tdl:TDEL_0G04680"/>
<evidence type="ECO:0000256" key="2">
    <source>
        <dbReference type="ARBA" id="ARBA00022801"/>
    </source>
</evidence>
<evidence type="ECO:0000313" key="12">
    <source>
        <dbReference type="Proteomes" id="UP000005627"/>
    </source>
</evidence>
<dbReference type="EMBL" id="HE616748">
    <property type="protein sequence ID" value="CCE93835.1"/>
    <property type="molecule type" value="Genomic_DNA"/>
</dbReference>
<dbReference type="PROSITE" id="PS50008">
    <property type="entry name" value="PIPLC_Y_DOMAIN"/>
    <property type="match status" value="1"/>
</dbReference>
<feature type="domain" description="PI-PLC Y-box" evidence="9">
    <location>
        <begin position="585"/>
        <end position="700"/>
    </location>
</feature>
<evidence type="ECO:0000256" key="6">
    <source>
        <dbReference type="ARBA" id="ARBA00023224"/>
    </source>
</evidence>
<dbReference type="InterPro" id="IPR002048">
    <property type="entry name" value="EF_hand_dom"/>
</dbReference>
<dbReference type="Gene3D" id="2.30.29.30">
    <property type="entry name" value="Pleckstrin-homology domain (PH domain)/Phosphotyrosine-binding domain (PTB)"/>
    <property type="match status" value="1"/>
</dbReference>
<comment type="catalytic activity">
    <reaction evidence="7">
        <text>a 1,2-diacyl-sn-glycero-3-phospho-(1D-myo-inositol-4,5-bisphosphate) + H2O = 1D-myo-inositol 1,4,5-trisphosphate + a 1,2-diacyl-sn-glycerol + H(+)</text>
        <dbReference type="Rhea" id="RHEA:33179"/>
        <dbReference type="ChEBI" id="CHEBI:15377"/>
        <dbReference type="ChEBI" id="CHEBI:15378"/>
        <dbReference type="ChEBI" id="CHEBI:17815"/>
        <dbReference type="ChEBI" id="CHEBI:58456"/>
        <dbReference type="ChEBI" id="CHEBI:203600"/>
        <dbReference type="EC" id="3.1.4.11"/>
    </reaction>
</comment>
<evidence type="ECO:0000259" key="9">
    <source>
        <dbReference type="PROSITE" id="PS50008"/>
    </source>
</evidence>
<dbReference type="PROSITE" id="PS50007">
    <property type="entry name" value="PIPLC_X_DOMAIN"/>
    <property type="match status" value="1"/>
</dbReference>
<dbReference type="GeneID" id="11505287"/>
<keyword evidence="4 7" id="KW-0442">Lipid degradation</keyword>
<dbReference type="CDD" id="cd00275">
    <property type="entry name" value="C2_PLC_like"/>
    <property type="match status" value="1"/>
</dbReference>
<dbReference type="Proteomes" id="UP000005627">
    <property type="component" value="Chromosome 7"/>
</dbReference>
<dbReference type="InParanoid" id="G8ZY68"/>
<evidence type="ECO:0000256" key="4">
    <source>
        <dbReference type="ARBA" id="ARBA00022963"/>
    </source>
</evidence>
<keyword evidence="2 7" id="KW-0378">Hydrolase</keyword>
<dbReference type="Gene3D" id="1.10.238.10">
    <property type="entry name" value="EF-hand"/>
    <property type="match status" value="1"/>
</dbReference>
<dbReference type="CDD" id="cd16207">
    <property type="entry name" value="EFh_ScPlc1p_like"/>
    <property type="match status" value="1"/>
</dbReference>
<dbReference type="InterPro" id="IPR037755">
    <property type="entry name" value="Plc1_PH"/>
</dbReference>
<dbReference type="STRING" id="1076872.G8ZY68"/>
<feature type="domain" description="EF-hand" evidence="10">
    <location>
        <begin position="261"/>
        <end position="296"/>
    </location>
</feature>
<dbReference type="GO" id="GO:0051209">
    <property type="term" value="P:release of sequestered calcium ion into cytosol"/>
    <property type="evidence" value="ECO:0007669"/>
    <property type="project" value="TreeGrafter"/>
</dbReference>
<dbReference type="PANTHER" id="PTHR10336">
    <property type="entry name" value="PHOSPHOINOSITIDE-SPECIFIC PHOSPHOLIPASE C FAMILY PROTEIN"/>
    <property type="match status" value="1"/>
</dbReference>
<dbReference type="GO" id="GO:0048015">
    <property type="term" value="P:phosphatidylinositol-mediated signaling"/>
    <property type="evidence" value="ECO:0007669"/>
    <property type="project" value="TreeGrafter"/>
</dbReference>
<evidence type="ECO:0000256" key="1">
    <source>
        <dbReference type="ARBA" id="ARBA00012368"/>
    </source>
</evidence>
<dbReference type="GO" id="GO:0004435">
    <property type="term" value="F:phosphatidylinositol-4,5-bisphosphate phospholipase C activity"/>
    <property type="evidence" value="ECO:0007669"/>
    <property type="project" value="UniProtKB-EC"/>
</dbReference>
<dbReference type="SUPFAM" id="SSF47473">
    <property type="entry name" value="EF-hand"/>
    <property type="match status" value="1"/>
</dbReference>
<feature type="region of interest" description="Disordered" evidence="8">
    <location>
        <begin position="521"/>
        <end position="554"/>
    </location>
</feature>
<evidence type="ECO:0000256" key="5">
    <source>
        <dbReference type="ARBA" id="ARBA00023098"/>
    </source>
</evidence>
<evidence type="ECO:0000256" key="8">
    <source>
        <dbReference type="SAM" id="MobiDB-lite"/>
    </source>
</evidence>
<dbReference type="SUPFAM" id="SSF50729">
    <property type="entry name" value="PH domain-like"/>
    <property type="match status" value="1"/>
</dbReference>
<feature type="compositionally biased region" description="Low complexity" evidence="8">
    <location>
        <begin position="526"/>
        <end position="539"/>
    </location>
</feature>
<dbReference type="InterPro" id="IPR001192">
    <property type="entry name" value="PI-PLC_fam"/>
</dbReference>
<dbReference type="InterPro" id="IPR000909">
    <property type="entry name" value="PLipase_C_PInositol-sp_X_dom"/>
</dbReference>
<dbReference type="GO" id="GO:0009395">
    <property type="term" value="P:phospholipid catabolic process"/>
    <property type="evidence" value="ECO:0007669"/>
    <property type="project" value="EnsemblFungi"/>
</dbReference>
<dbReference type="SMART" id="SM00148">
    <property type="entry name" value="PLCXc"/>
    <property type="match status" value="1"/>
</dbReference>
<dbReference type="GO" id="GO:0034501">
    <property type="term" value="P:protein localization to kinetochore"/>
    <property type="evidence" value="ECO:0007669"/>
    <property type="project" value="EnsemblFungi"/>
</dbReference>
<dbReference type="PRINTS" id="PR00390">
    <property type="entry name" value="PHPHLIPASEC"/>
</dbReference>
<dbReference type="SUPFAM" id="SSF51695">
    <property type="entry name" value="PLC-like phosphodiesterases"/>
    <property type="match status" value="1"/>
</dbReference>
<protein>
    <recommendedName>
        <fullName evidence="1 7">Phosphoinositide phospholipase C</fullName>
        <ecNumber evidence="1 7">3.1.4.11</ecNumber>
    </recommendedName>
</protein>
<dbReference type="SMART" id="SM00149">
    <property type="entry name" value="PLCYc"/>
    <property type="match status" value="1"/>
</dbReference>
<keyword evidence="12" id="KW-1185">Reference proteome</keyword>
<dbReference type="InterPro" id="IPR000008">
    <property type="entry name" value="C2_dom"/>
</dbReference>
<dbReference type="Pfam" id="PF00387">
    <property type="entry name" value="PI-PLC-Y"/>
    <property type="match status" value="1"/>
</dbReference>
<dbReference type="OrthoDB" id="269822at2759"/>
<dbReference type="RefSeq" id="XP_003683046.1">
    <property type="nucleotide sequence ID" value="XM_003682998.1"/>
</dbReference>
<dbReference type="InterPro" id="IPR018247">
    <property type="entry name" value="EF_Hand_1_Ca_BS"/>
</dbReference>
<dbReference type="CDD" id="cd13360">
    <property type="entry name" value="PH_PLC_fungal"/>
    <property type="match status" value="1"/>
</dbReference>
<dbReference type="GO" id="GO:0005509">
    <property type="term" value="F:calcium ion binding"/>
    <property type="evidence" value="ECO:0007669"/>
    <property type="project" value="InterPro"/>
</dbReference>
<dbReference type="InterPro" id="IPR011992">
    <property type="entry name" value="EF-hand-dom_pair"/>
</dbReference>
<keyword evidence="3" id="KW-0106">Calcium</keyword>
<dbReference type="PROSITE" id="PS00018">
    <property type="entry name" value="EF_HAND_1"/>
    <property type="match status" value="1"/>
</dbReference>
<dbReference type="CDD" id="cd08598">
    <property type="entry name" value="PI-PLC1c_yeast"/>
    <property type="match status" value="1"/>
</dbReference>
<dbReference type="SUPFAM" id="SSF49562">
    <property type="entry name" value="C2 domain (Calcium/lipid-binding domain, CaLB)"/>
    <property type="match status" value="1"/>
</dbReference>
<reference evidence="11 12" key="1">
    <citation type="journal article" date="2011" name="Proc. Natl. Acad. Sci. U.S.A.">
        <title>Evolutionary erosion of yeast sex chromosomes by mating-type switching accidents.</title>
        <authorList>
            <person name="Gordon J.L."/>
            <person name="Armisen D."/>
            <person name="Proux-Wera E."/>
            <person name="Oheigeartaigh S.S."/>
            <person name="Byrne K.P."/>
            <person name="Wolfe K.H."/>
        </authorList>
    </citation>
    <scope>NUCLEOTIDE SEQUENCE [LARGE SCALE GENOMIC DNA]</scope>
    <source>
        <strain evidence="12">ATCC 10662 / CBS 1146 / NBRC 0425 / NCYC 2629 / NRRL Y-866</strain>
    </source>
</reference>
<dbReference type="SMART" id="SM00239">
    <property type="entry name" value="C2"/>
    <property type="match status" value="1"/>
</dbReference>
<dbReference type="InterPro" id="IPR017946">
    <property type="entry name" value="PLC-like_Pdiesterase_TIM-brl"/>
</dbReference>
<keyword evidence="5 7" id="KW-0443">Lipid metabolism</keyword>
<evidence type="ECO:0000256" key="7">
    <source>
        <dbReference type="RuleBase" id="RU361133"/>
    </source>
</evidence>
<dbReference type="PROSITE" id="PS50222">
    <property type="entry name" value="EF_HAND_2"/>
    <property type="match status" value="1"/>
</dbReference>
<dbReference type="Gene3D" id="2.60.40.150">
    <property type="entry name" value="C2 domain"/>
    <property type="match status" value="1"/>
</dbReference>
<dbReference type="SMART" id="SM00054">
    <property type="entry name" value="EFh"/>
    <property type="match status" value="1"/>
</dbReference>
<dbReference type="EC" id="3.1.4.11" evidence="1 7"/>
<evidence type="ECO:0000256" key="3">
    <source>
        <dbReference type="ARBA" id="ARBA00022837"/>
    </source>
</evidence>
<dbReference type="PANTHER" id="PTHR10336:SF36">
    <property type="entry name" value="1-PHOSPHATIDYLINOSITOL 4,5-BISPHOSPHATE PHOSPHODIESTERASE BETA-4"/>
    <property type="match status" value="1"/>
</dbReference>
<accession>G8ZY68</accession>
<dbReference type="InterPro" id="IPR035892">
    <property type="entry name" value="C2_domain_sf"/>
</dbReference>
<organism evidence="11 12">
    <name type="scientific">Torulaspora delbrueckii</name>
    <name type="common">Yeast</name>
    <name type="synonym">Candida colliculosa</name>
    <dbReference type="NCBI Taxonomy" id="4950"/>
    <lineage>
        <taxon>Eukaryota</taxon>
        <taxon>Fungi</taxon>
        <taxon>Dikarya</taxon>
        <taxon>Ascomycota</taxon>
        <taxon>Saccharomycotina</taxon>
        <taxon>Saccharomycetes</taxon>
        <taxon>Saccharomycetales</taxon>
        <taxon>Saccharomycetaceae</taxon>
        <taxon>Torulaspora</taxon>
    </lineage>
</organism>
<keyword evidence="6" id="KW-0807">Transducer</keyword>
<dbReference type="GO" id="GO:0000776">
    <property type="term" value="C:kinetochore"/>
    <property type="evidence" value="ECO:0007669"/>
    <property type="project" value="EnsemblFungi"/>
</dbReference>
<name>G8ZY68_TORDE</name>
<dbReference type="InterPro" id="IPR011993">
    <property type="entry name" value="PH-like_dom_sf"/>
</dbReference>
<dbReference type="GO" id="GO:0032958">
    <property type="term" value="P:inositol phosphate biosynthetic process"/>
    <property type="evidence" value="ECO:0007669"/>
    <property type="project" value="EnsemblFungi"/>
</dbReference>
<dbReference type="Pfam" id="PF00388">
    <property type="entry name" value="PI-PLC-X"/>
    <property type="match status" value="1"/>
</dbReference>
<dbReference type="eggNOG" id="KOG0169">
    <property type="taxonomic scope" value="Eukaryota"/>
</dbReference>
<dbReference type="Gene3D" id="3.20.20.190">
    <property type="entry name" value="Phosphatidylinositol (PI) phosphodiesterase"/>
    <property type="match status" value="1"/>
</dbReference>
<dbReference type="GO" id="GO:0001402">
    <property type="term" value="P:signal transduction involved in filamentous growth"/>
    <property type="evidence" value="ECO:0007669"/>
    <property type="project" value="EnsemblFungi"/>
</dbReference>
<sequence length="859" mass="98132">MVSFRRSPSRGSVDDIAINKRDVADHKVSIPPSAFPLSSSSSANMSKNIKAMFKRSGLSNSSKESIILGHAGPMTYPYSFKEVIGYYISKEAVFQGLNSSCSALTEGLCMKRISRRKQVPYIFRLHENEAITWKDGTKRLELDSIKDIRTGDMASNYREEYGVSDKVAGLWVTIIYTVSNKLKALHVVARHGSDFSIFFNCICGLVKSRRELMESISVPDNEKFANIHWHRTVSERKEDEIKDTLRFEDVRRLCDKFHIYCSSSHLLRFFKIADVNHNGLLNFHEFQTFVKLLKERPEVHHLWKSCTLGKNYMDFGMFYNFIRDVQKEDLTKENACELFENFRRPKQKHLDEEDFVRFLGAQPYAKEIEEDYSKPLNHYFIASSHNTYLLGKQVGERPSVEGYVQVLQQGCRCIEIDIWDDDIGPVVCHGFLTTAIPLINVVEIIKKYAFITSPYPLIISLEMNCGKENQLIATSIFQNCFGSLLYYPDDKDNFLPSPMKLRHKIVLKGKKTNRKSLAGTTGNLNSIESSSSSYSSSYDSEIESGNKGKENLYNTSNNSKIRRIKRLTLKRRVEVIDDLLNICGLHGLKFRNLSLPESKTVAHCFSFNEKSFYNMQKDKTQELSLDKHNRRFLTRVYPHALRYKSSNFNPINFWKLGVQMVATNWQTNDLGQQINLAMFQLSSQKSGVAHSGYILKPAKLLPTVSKVQQIPQLYQKLRKNPSKIELKILSAQLLPKPAEIKDGKESSFAPYVVAELFSDEEPAASSTVDNGLKLSNMSAATENCKDNGFNPVWGMNMSATLKSLDFAFVRFTVKTGEISLATSCLRLQYLKPGYRHIPLYSMEGELYIFSTLFIFTRSI</sequence>
<dbReference type="AlphaFoldDB" id="G8ZY68"/>
<evidence type="ECO:0000259" key="10">
    <source>
        <dbReference type="PROSITE" id="PS50222"/>
    </source>
</evidence>
<dbReference type="HOGENOM" id="CLU_002738_1_2_1"/>